<name>A0A1F6AQ65_9BACT</name>
<evidence type="ECO:0000256" key="4">
    <source>
        <dbReference type="HAMAP-Rule" id="MF_01930"/>
    </source>
</evidence>
<organism evidence="6 7">
    <name type="scientific">Candidatus Gottesmanbacteria bacterium RIFCSPLOWO2_01_FULL_39_12b</name>
    <dbReference type="NCBI Taxonomy" id="1798388"/>
    <lineage>
        <taxon>Bacteria</taxon>
        <taxon>Candidatus Gottesmaniibacteriota</taxon>
    </lineage>
</organism>
<feature type="site" description="Raises pKa of active site His" evidence="4">
    <location>
        <position position="172"/>
    </location>
</feature>
<feature type="domain" description="Formyl transferase N-terminal" evidence="5">
    <location>
        <begin position="2"/>
        <end position="208"/>
    </location>
</feature>
<feature type="binding site" evidence="4">
    <location>
        <position position="72"/>
    </location>
    <ligand>
        <name>(6R)-10-formyltetrahydrofolate</name>
        <dbReference type="ChEBI" id="CHEBI:195366"/>
    </ligand>
</feature>
<dbReference type="GO" id="GO:0004644">
    <property type="term" value="F:phosphoribosylglycinamide formyltransferase activity"/>
    <property type="evidence" value="ECO:0007669"/>
    <property type="project" value="UniProtKB-UniRule"/>
</dbReference>
<dbReference type="AlphaFoldDB" id="A0A1F6AQ65"/>
<dbReference type="UniPathway" id="UPA00074">
    <property type="reaction ID" value="UER00126"/>
</dbReference>
<keyword evidence="3 4" id="KW-0658">Purine biosynthesis</keyword>
<comment type="pathway">
    <text evidence="1 4">Purine metabolism; IMP biosynthesis via de novo pathway; N(2)-formyl-N(1)-(5-phospho-D-ribosyl)glycinamide from N(1)-(5-phospho-D-ribosyl)glycinamide (10-formyl THF route): step 1/1.</text>
</comment>
<evidence type="ECO:0000256" key="2">
    <source>
        <dbReference type="ARBA" id="ARBA00022679"/>
    </source>
</evidence>
<proteinExistence type="inferred from homology"/>
<keyword evidence="2 4" id="KW-0808">Transferase</keyword>
<accession>A0A1F6AQ65</accession>
<dbReference type="GO" id="GO:0006189">
    <property type="term" value="P:'de novo' IMP biosynthetic process"/>
    <property type="evidence" value="ECO:0007669"/>
    <property type="project" value="UniProtKB-UniRule"/>
</dbReference>
<feature type="active site" description="Proton donor" evidence="4">
    <location>
        <position position="117"/>
    </location>
</feature>
<dbReference type="InterPro" id="IPR002376">
    <property type="entry name" value="Formyl_transf_N"/>
</dbReference>
<comment type="caution">
    <text evidence="4">Lacks conserved residue(s) required for the propagation of feature annotation.</text>
</comment>
<evidence type="ECO:0000313" key="7">
    <source>
        <dbReference type="Proteomes" id="UP000176609"/>
    </source>
</evidence>
<feature type="binding site" evidence="4">
    <location>
        <position position="115"/>
    </location>
    <ligand>
        <name>(6R)-10-formyltetrahydrofolate</name>
        <dbReference type="ChEBI" id="CHEBI:195366"/>
    </ligand>
</feature>
<dbReference type="InterPro" id="IPR004607">
    <property type="entry name" value="GART"/>
</dbReference>
<gene>
    <name evidence="4" type="primary">purN</name>
    <name evidence="6" type="ORF">A2960_01545</name>
</gene>
<dbReference type="PANTHER" id="PTHR43369">
    <property type="entry name" value="PHOSPHORIBOSYLGLYCINAMIDE FORMYLTRANSFERASE"/>
    <property type="match status" value="1"/>
</dbReference>
<dbReference type="Gene3D" id="3.40.50.170">
    <property type="entry name" value="Formyl transferase, N-terminal domain"/>
    <property type="match status" value="1"/>
</dbReference>
<dbReference type="InterPro" id="IPR036477">
    <property type="entry name" value="Formyl_transf_N_sf"/>
</dbReference>
<evidence type="ECO:0000256" key="1">
    <source>
        <dbReference type="ARBA" id="ARBA00005054"/>
    </source>
</evidence>
<evidence type="ECO:0000313" key="6">
    <source>
        <dbReference type="EMBL" id="OGG26831.1"/>
    </source>
</evidence>
<dbReference type="Pfam" id="PF00551">
    <property type="entry name" value="Formyl_trans_N"/>
    <property type="match status" value="1"/>
</dbReference>
<dbReference type="EMBL" id="MFJR01000007">
    <property type="protein sequence ID" value="OGG26831.1"/>
    <property type="molecule type" value="Genomic_DNA"/>
</dbReference>
<evidence type="ECO:0000256" key="3">
    <source>
        <dbReference type="ARBA" id="ARBA00022755"/>
    </source>
</evidence>
<protein>
    <recommendedName>
        <fullName evidence="4">Phosphoribosylglycinamide formyltransferase</fullName>
        <ecNumber evidence="4">2.1.2.2</ecNumber>
    </recommendedName>
    <alternativeName>
        <fullName evidence="4">5'-phosphoribosylglycinamide transformylase</fullName>
    </alternativeName>
    <alternativeName>
        <fullName evidence="4">GAR transformylase</fullName>
        <shortName evidence="4">GART</shortName>
    </alternativeName>
</protein>
<evidence type="ECO:0000259" key="5">
    <source>
        <dbReference type="Pfam" id="PF00551"/>
    </source>
</evidence>
<dbReference type="GO" id="GO:0005737">
    <property type="term" value="C:cytoplasm"/>
    <property type="evidence" value="ECO:0007669"/>
    <property type="project" value="TreeGrafter"/>
</dbReference>
<reference evidence="6 7" key="1">
    <citation type="journal article" date="2016" name="Nat. Commun.">
        <title>Thousands of microbial genomes shed light on interconnected biogeochemical processes in an aquifer system.</title>
        <authorList>
            <person name="Anantharaman K."/>
            <person name="Brown C.T."/>
            <person name="Hug L.A."/>
            <person name="Sharon I."/>
            <person name="Castelle C.J."/>
            <person name="Probst A.J."/>
            <person name="Thomas B.C."/>
            <person name="Singh A."/>
            <person name="Wilkins M.J."/>
            <person name="Karaoz U."/>
            <person name="Brodie E.L."/>
            <person name="Williams K.H."/>
            <person name="Hubbard S.S."/>
            <person name="Banfield J.F."/>
        </authorList>
    </citation>
    <scope>NUCLEOTIDE SEQUENCE [LARGE SCALE GENOMIC DNA]</scope>
</reference>
<comment type="catalytic activity">
    <reaction evidence="4">
        <text>N(1)-(5-phospho-beta-D-ribosyl)glycinamide + (6R)-10-formyltetrahydrofolate = N(2)-formyl-N(1)-(5-phospho-beta-D-ribosyl)glycinamide + (6S)-5,6,7,8-tetrahydrofolate + H(+)</text>
        <dbReference type="Rhea" id="RHEA:15053"/>
        <dbReference type="ChEBI" id="CHEBI:15378"/>
        <dbReference type="ChEBI" id="CHEBI:57453"/>
        <dbReference type="ChEBI" id="CHEBI:143788"/>
        <dbReference type="ChEBI" id="CHEBI:147286"/>
        <dbReference type="ChEBI" id="CHEBI:195366"/>
        <dbReference type="EC" id="2.1.2.2"/>
    </reaction>
</comment>
<dbReference type="EC" id="2.1.2.2" evidence="4"/>
<dbReference type="CDD" id="cd08645">
    <property type="entry name" value="FMT_core_GART"/>
    <property type="match status" value="1"/>
</dbReference>
<comment type="function">
    <text evidence="4">Catalyzes the transfer of a formyl group from 10-formyltetrahydrofolate to 5-phospho-ribosyl-glycinamide (GAR), producing 5-phospho-ribosyl-N-formylglycinamide (FGAR) and tetrahydrofolate.</text>
</comment>
<feature type="binding site" evidence="4">
    <location>
        <begin position="14"/>
        <end position="16"/>
    </location>
    <ligand>
        <name>N(1)-(5-phospho-beta-D-ribosyl)glycinamide</name>
        <dbReference type="ChEBI" id="CHEBI:143788"/>
    </ligand>
</feature>
<comment type="caution">
    <text evidence="6">The sequence shown here is derived from an EMBL/GenBank/DDBJ whole genome shotgun (WGS) entry which is preliminary data.</text>
</comment>
<dbReference type="HAMAP" id="MF_01930">
    <property type="entry name" value="PurN"/>
    <property type="match status" value="1"/>
</dbReference>
<dbReference type="SUPFAM" id="SSF53328">
    <property type="entry name" value="Formyltransferase"/>
    <property type="match status" value="1"/>
</dbReference>
<dbReference type="PANTHER" id="PTHR43369:SF2">
    <property type="entry name" value="PHOSPHORIBOSYLGLYCINAMIDE FORMYLTRANSFERASE"/>
    <property type="match status" value="1"/>
</dbReference>
<comment type="similarity">
    <text evidence="4">Belongs to the GART family.</text>
</comment>
<dbReference type="Proteomes" id="UP000176609">
    <property type="component" value="Unassembled WGS sequence"/>
</dbReference>
<sequence length="220" mass="24550">MKRIAVLLSNRGTGSNLAAILSAIEKGKIKNGKVVIVVSDKDDAYGLVRAKRKNIPTLVLSLREFARNGKSRQEYDEALGKILKEKYRVDLVVLAGWMLILSNNFIKYFSARTINLHPGLLPDGNSDYIKLSDGTKIRAIRGLHTNDAVQFAIDQGYPATGSTVHFITENVDDGPVIIRSEVKIHDNDTAESLYERMKKEEHKILPFAIDLFCNGKLKNI</sequence>